<gene>
    <name evidence="1" type="ORF">OP10G_4371</name>
</gene>
<dbReference type="AlphaFoldDB" id="A0A068NZ06"/>
<evidence type="ECO:0008006" key="3">
    <source>
        <dbReference type="Google" id="ProtNLM"/>
    </source>
</evidence>
<dbReference type="STRING" id="661478.OP10G_4371"/>
<reference evidence="1 2" key="1">
    <citation type="journal article" date="2014" name="PLoS ONE">
        <title>The first complete genome sequence of the class fimbriimonadia in the phylum armatimonadetes.</title>
        <authorList>
            <person name="Hu Z.Y."/>
            <person name="Wang Y.Z."/>
            <person name="Im W.T."/>
            <person name="Wang S.Y."/>
            <person name="Zhao G.P."/>
            <person name="Zheng H.J."/>
            <person name="Quan Z.X."/>
        </authorList>
    </citation>
    <scope>NUCLEOTIDE SEQUENCE [LARGE SCALE GENOMIC DNA]</scope>
    <source>
        <strain evidence="1">Gsoil 348</strain>
    </source>
</reference>
<dbReference type="HOGENOM" id="CLU_1265378_0_0_0"/>
<keyword evidence="2" id="KW-1185">Reference proteome</keyword>
<dbReference type="Proteomes" id="UP000027982">
    <property type="component" value="Chromosome"/>
</dbReference>
<proteinExistence type="predicted"/>
<dbReference type="PROSITE" id="PS51257">
    <property type="entry name" value="PROKAR_LIPOPROTEIN"/>
    <property type="match status" value="1"/>
</dbReference>
<sequence>MRRVAFLALPLFLFGCQGSDAPTASEGASKVTEPVVEAPQAIPKDNEIALYNGDQSVTLGSLPRNAFEVFPGRDAVVDKKLPAGFAEPYGASHWEDGHDRGFGVITYNGRVVSAMYQENQATASRFDELVALHQKQLSKITPESFEGPRVRYRFWESGGVRLMICEFQGTDKGIKVTAALGVDNVMDALGASKEHAKESIRTIDATLQGHSSPPVKTP</sequence>
<organism evidence="1 2">
    <name type="scientific">Fimbriimonas ginsengisoli Gsoil 348</name>
    <dbReference type="NCBI Taxonomy" id="661478"/>
    <lineage>
        <taxon>Bacteria</taxon>
        <taxon>Bacillati</taxon>
        <taxon>Armatimonadota</taxon>
        <taxon>Fimbriimonadia</taxon>
        <taxon>Fimbriimonadales</taxon>
        <taxon>Fimbriimonadaceae</taxon>
        <taxon>Fimbriimonas</taxon>
    </lineage>
</organism>
<dbReference type="RefSeq" id="WP_025228378.1">
    <property type="nucleotide sequence ID" value="NZ_CP007139.1"/>
</dbReference>
<dbReference type="EMBL" id="CP007139">
    <property type="protein sequence ID" value="AIE87739.1"/>
    <property type="molecule type" value="Genomic_DNA"/>
</dbReference>
<dbReference type="KEGG" id="fgi:OP10G_4371"/>
<evidence type="ECO:0000313" key="1">
    <source>
        <dbReference type="EMBL" id="AIE87739.1"/>
    </source>
</evidence>
<evidence type="ECO:0000313" key="2">
    <source>
        <dbReference type="Proteomes" id="UP000027982"/>
    </source>
</evidence>
<protein>
    <recommendedName>
        <fullName evidence="3">Lipoprotein</fullName>
    </recommendedName>
</protein>
<name>A0A068NZ06_FIMGI</name>
<accession>A0A068NZ06</accession>